<reference evidence="1" key="2">
    <citation type="submission" date="2020-09" db="EMBL/GenBank/DDBJ databases">
        <authorList>
            <person name="Sun Q."/>
            <person name="Kim S."/>
        </authorList>
    </citation>
    <scope>NUCLEOTIDE SEQUENCE</scope>
    <source>
        <strain evidence="1">KCTC 42731</strain>
    </source>
</reference>
<accession>A0A919EPX0</accession>
<dbReference type="Proteomes" id="UP000623842">
    <property type="component" value="Unassembled WGS sequence"/>
</dbReference>
<dbReference type="AlphaFoldDB" id="A0A919EPX0"/>
<sequence length="131" mass="15053">MRTILVIACFVLLGCQQPAQQEGSADQKQTQSNETTATVKKIENVERNVQWQIARIQYFDHEGGFFGLVTEDNKRYLPLNLATEFQQHNAKVRFTGKTKPDVMTIKQWGTPFEIEKIEIIEKGVSRTELTH</sequence>
<dbReference type="PROSITE" id="PS51257">
    <property type="entry name" value="PROKAR_LIPOPROTEIN"/>
    <property type="match status" value="1"/>
</dbReference>
<evidence type="ECO:0000313" key="1">
    <source>
        <dbReference type="EMBL" id="GHG05629.1"/>
    </source>
</evidence>
<name>A0A919EPX0_9GAMM</name>
<gene>
    <name evidence="1" type="ORF">GCM10017161_39100</name>
</gene>
<dbReference type="EMBL" id="BNCK01000011">
    <property type="protein sequence ID" value="GHG05629.1"/>
    <property type="molecule type" value="Genomic_DNA"/>
</dbReference>
<dbReference type="RefSeq" id="WP_189774203.1">
    <property type="nucleotide sequence ID" value="NZ_BNCK01000011.1"/>
</dbReference>
<protein>
    <submittedName>
        <fullName evidence="1">Uncharacterized protein</fullName>
    </submittedName>
</protein>
<comment type="caution">
    <text evidence="1">The sequence shown here is derived from an EMBL/GenBank/DDBJ whole genome shotgun (WGS) entry which is preliminary data.</text>
</comment>
<evidence type="ECO:0000313" key="2">
    <source>
        <dbReference type="Proteomes" id="UP000623842"/>
    </source>
</evidence>
<keyword evidence="2" id="KW-1185">Reference proteome</keyword>
<proteinExistence type="predicted"/>
<reference evidence="1" key="1">
    <citation type="journal article" date="2014" name="Int. J. Syst. Evol. Microbiol.">
        <title>Complete genome sequence of Corynebacterium casei LMG S-19264T (=DSM 44701T), isolated from a smear-ripened cheese.</title>
        <authorList>
            <consortium name="US DOE Joint Genome Institute (JGI-PGF)"/>
            <person name="Walter F."/>
            <person name="Albersmeier A."/>
            <person name="Kalinowski J."/>
            <person name="Ruckert C."/>
        </authorList>
    </citation>
    <scope>NUCLEOTIDE SEQUENCE</scope>
    <source>
        <strain evidence="1">KCTC 42731</strain>
    </source>
</reference>
<organism evidence="1 2">
    <name type="scientific">Thalassotalea marina</name>
    <dbReference type="NCBI Taxonomy" id="1673741"/>
    <lineage>
        <taxon>Bacteria</taxon>
        <taxon>Pseudomonadati</taxon>
        <taxon>Pseudomonadota</taxon>
        <taxon>Gammaproteobacteria</taxon>
        <taxon>Alteromonadales</taxon>
        <taxon>Colwelliaceae</taxon>
        <taxon>Thalassotalea</taxon>
    </lineage>
</organism>